<keyword evidence="1" id="KW-0472">Membrane</keyword>
<comment type="caution">
    <text evidence="2">The sequence shown here is derived from an EMBL/GenBank/DDBJ whole genome shotgun (WGS) entry which is preliminary data.</text>
</comment>
<evidence type="ECO:0000313" key="2">
    <source>
        <dbReference type="EMBL" id="MFB9902439.1"/>
    </source>
</evidence>
<accession>A0ABV5ZNG7</accession>
<feature type="transmembrane region" description="Helical" evidence="1">
    <location>
        <begin position="39"/>
        <end position="57"/>
    </location>
</feature>
<dbReference type="RefSeq" id="WP_377849526.1">
    <property type="nucleotide sequence ID" value="NZ_JBHLZU010000002.1"/>
</dbReference>
<gene>
    <name evidence="2" type="ORF">ACFFQA_00675</name>
</gene>
<reference evidence="2 3" key="1">
    <citation type="submission" date="2024-09" db="EMBL/GenBank/DDBJ databases">
        <authorList>
            <person name="Sun Q."/>
            <person name="Mori K."/>
        </authorList>
    </citation>
    <scope>NUCLEOTIDE SEQUENCE [LARGE SCALE GENOMIC DNA]</scope>
    <source>
        <strain evidence="2 3">TBRC 7907</strain>
    </source>
</reference>
<keyword evidence="1" id="KW-0812">Transmembrane</keyword>
<protein>
    <submittedName>
        <fullName evidence="2">Uncharacterized protein</fullName>
    </submittedName>
</protein>
<dbReference type="EMBL" id="JBHLZU010000002">
    <property type="protein sequence ID" value="MFB9902439.1"/>
    <property type="molecule type" value="Genomic_DNA"/>
</dbReference>
<evidence type="ECO:0000256" key="1">
    <source>
        <dbReference type="SAM" id="Phobius"/>
    </source>
</evidence>
<keyword evidence="3" id="KW-1185">Reference proteome</keyword>
<evidence type="ECO:0000313" key="3">
    <source>
        <dbReference type="Proteomes" id="UP001589693"/>
    </source>
</evidence>
<dbReference type="Proteomes" id="UP001589693">
    <property type="component" value="Unassembled WGS sequence"/>
</dbReference>
<organism evidence="2 3">
    <name type="scientific">Allokutzneria oryzae</name>
    <dbReference type="NCBI Taxonomy" id="1378989"/>
    <lineage>
        <taxon>Bacteria</taxon>
        <taxon>Bacillati</taxon>
        <taxon>Actinomycetota</taxon>
        <taxon>Actinomycetes</taxon>
        <taxon>Pseudonocardiales</taxon>
        <taxon>Pseudonocardiaceae</taxon>
        <taxon>Allokutzneria</taxon>
    </lineage>
</organism>
<proteinExistence type="predicted"/>
<name>A0ABV5ZNG7_9PSEU</name>
<keyword evidence="1" id="KW-1133">Transmembrane helix</keyword>
<sequence length="65" mass="6824">MLEVVGIICVVQGFGSLVVKHFGGKDWLLMAWASGHGPWAHIAVGVLGIVLTAVGAASRRRSNRA</sequence>